<evidence type="ECO:0000313" key="1">
    <source>
        <dbReference type="EMBL" id="SJK96870.1"/>
    </source>
</evidence>
<dbReference type="AlphaFoldDB" id="A0A284QKA0"/>
<accession>A0A284QKA0</accession>
<protein>
    <submittedName>
        <fullName evidence="1">Uncharacterized protein</fullName>
    </submittedName>
</protein>
<reference evidence="2" key="1">
    <citation type="journal article" date="2017" name="Nat. Ecol. Evol.">
        <title>Genome expansion and lineage-specific genetic innovations in the forest pathogenic fungi Armillaria.</title>
        <authorList>
            <person name="Sipos G."/>
            <person name="Prasanna A.N."/>
            <person name="Walter M.C."/>
            <person name="O'Connor E."/>
            <person name="Balint B."/>
            <person name="Krizsan K."/>
            <person name="Kiss B."/>
            <person name="Hess J."/>
            <person name="Varga T."/>
            <person name="Slot J."/>
            <person name="Riley R."/>
            <person name="Boka B."/>
            <person name="Rigling D."/>
            <person name="Barry K."/>
            <person name="Lee J."/>
            <person name="Mihaltcheva S."/>
            <person name="LaButti K."/>
            <person name="Lipzen A."/>
            <person name="Waldron R."/>
            <person name="Moloney N.M."/>
            <person name="Sperisen C."/>
            <person name="Kredics L."/>
            <person name="Vagvoelgyi C."/>
            <person name="Patrignani A."/>
            <person name="Fitzpatrick D."/>
            <person name="Nagy I."/>
            <person name="Doyle S."/>
            <person name="Anderson J.B."/>
            <person name="Grigoriev I.V."/>
            <person name="Gueldener U."/>
            <person name="Muensterkoetter M."/>
            <person name="Nagy L.G."/>
        </authorList>
    </citation>
    <scope>NUCLEOTIDE SEQUENCE [LARGE SCALE GENOMIC DNA]</scope>
    <source>
        <strain evidence="2">C18/9</strain>
    </source>
</reference>
<proteinExistence type="predicted"/>
<keyword evidence="2" id="KW-1185">Reference proteome</keyword>
<name>A0A284QKA0_ARMOS</name>
<sequence>MVDRAYAESSRPIWSTPVLRYLQTGLLEQQLLQDGEPLLLLCSSYVGIAQQLRHDIILEPIAIKNFAHTRSSRDYFIA</sequence>
<dbReference type="Proteomes" id="UP000219338">
    <property type="component" value="Unassembled WGS sequence"/>
</dbReference>
<gene>
    <name evidence="1" type="ORF">ARMOST_00116</name>
</gene>
<organism evidence="1 2">
    <name type="scientific">Armillaria ostoyae</name>
    <name type="common">Armillaria root rot fungus</name>
    <dbReference type="NCBI Taxonomy" id="47428"/>
    <lineage>
        <taxon>Eukaryota</taxon>
        <taxon>Fungi</taxon>
        <taxon>Dikarya</taxon>
        <taxon>Basidiomycota</taxon>
        <taxon>Agaricomycotina</taxon>
        <taxon>Agaricomycetes</taxon>
        <taxon>Agaricomycetidae</taxon>
        <taxon>Agaricales</taxon>
        <taxon>Marasmiineae</taxon>
        <taxon>Physalacriaceae</taxon>
        <taxon>Armillaria</taxon>
    </lineage>
</organism>
<evidence type="ECO:0000313" key="2">
    <source>
        <dbReference type="Proteomes" id="UP000219338"/>
    </source>
</evidence>
<dbReference type="EMBL" id="FUEG01000001">
    <property type="protein sequence ID" value="SJK96870.1"/>
    <property type="molecule type" value="Genomic_DNA"/>
</dbReference>